<accession>A0A0D0HPY6</accession>
<dbReference type="RefSeq" id="WP_006324125.1">
    <property type="nucleotide sequence ID" value="NZ_JXTG01000006.1"/>
</dbReference>
<dbReference type="PATRIC" id="fig|265546.4.peg.1579"/>
<reference evidence="1 2" key="1">
    <citation type="submission" date="2015-01" db="EMBL/GenBank/DDBJ databases">
        <title>Genome sequence of Anoxybacillus ayderensis strain AB04.</title>
        <authorList>
            <person name="Belduz A.O."/>
            <person name="Canakci S."/>
            <person name="Chan K.-G."/>
            <person name="Kahar U.M."/>
            <person name="Yaakob A.S."/>
            <person name="Chan C.S."/>
            <person name="Goh K.M."/>
        </authorList>
    </citation>
    <scope>NUCLEOTIDE SEQUENCE [LARGE SCALE GENOMIC DNA]</scope>
    <source>
        <strain evidence="1 2">AB04</strain>
    </source>
</reference>
<evidence type="ECO:0000313" key="2">
    <source>
        <dbReference type="Proteomes" id="UP000032047"/>
    </source>
</evidence>
<dbReference type="AlphaFoldDB" id="A0A0D0HPY6"/>
<comment type="caution">
    <text evidence="1">The sequence shown here is derived from an EMBL/GenBank/DDBJ whole genome shotgun (WGS) entry which is preliminary data.</text>
</comment>
<proteinExistence type="predicted"/>
<name>A0A0D0HPY6_9BACL</name>
<dbReference type="Proteomes" id="UP000032047">
    <property type="component" value="Unassembled WGS sequence"/>
</dbReference>
<sequence>MNKEEFVKLLHQSIIKENRNFYRDIFNNTDINEVTDPYWKEALMFYSELSDKNKEILFKIIEQVEVDAVSNILGVLDGVVSIGEEDIEFKVTINDNNEPINGDLQDLFLEYDEENR</sequence>
<dbReference type="GeneID" id="97143235"/>
<gene>
    <name evidence="1" type="ORF">JV16_01581</name>
</gene>
<organism evidence="1 2">
    <name type="scientific">Anoxybacillus ayderensis</name>
    <dbReference type="NCBI Taxonomy" id="265546"/>
    <lineage>
        <taxon>Bacteria</taxon>
        <taxon>Bacillati</taxon>
        <taxon>Bacillota</taxon>
        <taxon>Bacilli</taxon>
        <taxon>Bacillales</taxon>
        <taxon>Anoxybacillaceae</taxon>
        <taxon>Anoxybacillus</taxon>
    </lineage>
</organism>
<keyword evidence="2" id="KW-1185">Reference proteome</keyword>
<dbReference type="EMBL" id="JXTG01000006">
    <property type="protein sequence ID" value="KIP21342.1"/>
    <property type="molecule type" value="Genomic_DNA"/>
</dbReference>
<evidence type="ECO:0000313" key="1">
    <source>
        <dbReference type="EMBL" id="KIP21342.1"/>
    </source>
</evidence>
<protein>
    <submittedName>
        <fullName evidence="1">Uncharacterized protein</fullName>
    </submittedName>
</protein>